<feature type="domain" description="Gnk2-homologous" evidence="5">
    <location>
        <begin position="27"/>
        <end position="131"/>
    </location>
</feature>
<dbReference type="STRING" id="93759.A0A1R3I4E3"/>
<accession>A0A1R3I4E3</accession>
<dbReference type="Pfam" id="PF01657">
    <property type="entry name" value="Stress-antifung"/>
    <property type="match status" value="2"/>
</dbReference>
<evidence type="ECO:0000313" key="7">
    <source>
        <dbReference type="Proteomes" id="UP000187203"/>
    </source>
</evidence>
<dbReference type="PANTHER" id="PTHR32099">
    <property type="entry name" value="CYSTEINE-RICH REPEAT SECRETORY PROTEIN"/>
    <property type="match status" value="1"/>
</dbReference>
<dbReference type="InterPro" id="IPR002902">
    <property type="entry name" value="GNK2"/>
</dbReference>
<dbReference type="Gene3D" id="3.30.430.20">
    <property type="entry name" value="Gnk2 domain, C-X8-C-X2-C motif"/>
    <property type="match status" value="2"/>
</dbReference>
<keyword evidence="7" id="KW-1185">Reference proteome</keyword>
<evidence type="ECO:0000256" key="3">
    <source>
        <dbReference type="SAM" id="Phobius"/>
    </source>
</evidence>
<feature type="signal peptide" evidence="4">
    <location>
        <begin position="1"/>
        <end position="23"/>
    </location>
</feature>
<dbReference type="Gene3D" id="3.30.200.20">
    <property type="entry name" value="Phosphorylase Kinase, domain 1"/>
    <property type="match status" value="1"/>
</dbReference>
<evidence type="ECO:0000256" key="1">
    <source>
        <dbReference type="ARBA" id="ARBA00022729"/>
    </source>
</evidence>
<evidence type="ECO:0000259" key="5">
    <source>
        <dbReference type="PROSITE" id="PS51473"/>
    </source>
</evidence>
<keyword evidence="3" id="KW-0812">Transmembrane</keyword>
<keyword evidence="3" id="KW-0472">Membrane</keyword>
<keyword evidence="2" id="KW-0677">Repeat</keyword>
<dbReference type="EMBL" id="AWUE01018934">
    <property type="protein sequence ID" value="OMO77453.1"/>
    <property type="molecule type" value="Genomic_DNA"/>
</dbReference>
<dbReference type="CDD" id="cd23509">
    <property type="entry name" value="Gnk2-like"/>
    <property type="match status" value="2"/>
</dbReference>
<dbReference type="PANTHER" id="PTHR32099:SF51">
    <property type="entry name" value="CYSTEINE-RICH RECEPTOR-LIKE PROTEIN KINASE 25 ISOFORM X1"/>
    <property type="match status" value="1"/>
</dbReference>
<dbReference type="PROSITE" id="PS51473">
    <property type="entry name" value="GNK2"/>
    <property type="match status" value="2"/>
</dbReference>
<dbReference type="OrthoDB" id="957978at2759"/>
<name>A0A1R3I4E3_9ROSI</name>
<evidence type="ECO:0000256" key="2">
    <source>
        <dbReference type="ARBA" id="ARBA00022737"/>
    </source>
</evidence>
<dbReference type="CDD" id="cd12087">
    <property type="entry name" value="TM_EGFR-like"/>
    <property type="match status" value="1"/>
</dbReference>
<dbReference type="FunFam" id="3.30.430.20:FF:000003">
    <property type="entry name" value="Cysteine-rich RLK (RECEPTOR-like protein kinase) 10"/>
    <property type="match status" value="1"/>
</dbReference>
<keyword evidence="1 4" id="KW-0732">Signal</keyword>
<feature type="domain" description="Gnk2-homologous" evidence="5">
    <location>
        <begin position="137"/>
        <end position="245"/>
    </location>
</feature>
<proteinExistence type="predicted"/>
<dbReference type="AlphaFoldDB" id="A0A1R3I4E3"/>
<evidence type="ECO:0000256" key="4">
    <source>
        <dbReference type="SAM" id="SignalP"/>
    </source>
</evidence>
<dbReference type="Proteomes" id="UP000187203">
    <property type="component" value="Unassembled WGS sequence"/>
</dbReference>
<gene>
    <name evidence="6" type="ORF">COLO4_25169</name>
</gene>
<keyword evidence="3" id="KW-1133">Transmembrane helix</keyword>
<sequence length="347" mass="37990">MECPRLLPFTHLALLFLISLTLADDPFFDFHCISKPGNYTPNSPYQANLNSIFSLLISPTTDFNYGFYNLSAGENPDQVYAMALCRGDRTQDVCISFLNETIAQLKQRCPMNKEAIGWHENCTLRYANRDMFGEMEYAPQSCNPSGMNASNPDQFNQALDQLLSNLSGIAADGGHLRKFAAGNLQLMGLFQFVYAIVQCSPDVSQGDCGSCLTQVKARVLGCCIGKWGCRAFSPSCFMRFESVLFYENAVPLPSSPPPTSTRGAGKGNNTTHTIIIIVASVVGVLTVITIAISIFIRRRTGPKCETADDNIKAETLQMDFAIVQVATDNFSDANKLGQGGFGAIYKR</sequence>
<dbReference type="InterPro" id="IPR038408">
    <property type="entry name" value="GNK2_sf"/>
</dbReference>
<evidence type="ECO:0000313" key="6">
    <source>
        <dbReference type="EMBL" id="OMO77453.1"/>
    </source>
</evidence>
<comment type="caution">
    <text evidence="6">The sequence shown here is derived from an EMBL/GenBank/DDBJ whole genome shotgun (WGS) entry which is preliminary data.</text>
</comment>
<feature type="chain" id="PRO_5012096683" description="Gnk2-homologous domain-containing protein" evidence="4">
    <location>
        <begin position="24"/>
        <end position="347"/>
    </location>
</feature>
<organism evidence="6 7">
    <name type="scientific">Corchorus olitorius</name>
    <dbReference type="NCBI Taxonomy" id="93759"/>
    <lineage>
        <taxon>Eukaryota</taxon>
        <taxon>Viridiplantae</taxon>
        <taxon>Streptophyta</taxon>
        <taxon>Embryophyta</taxon>
        <taxon>Tracheophyta</taxon>
        <taxon>Spermatophyta</taxon>
        <taxon>Magnoliopsida</taxon>
        <taxon>eudicotyledons</taxon>
        <taxon>Gunneridae</taxon>
        <taxon>Pentapetalae</taxon>
        <taxon>rosids</taxon>
        <taxon>malvids</taxon>
        <taxon>Malvales</taxon>
        <taxon>Malvaceae</taxon>
        <taxon>Grewioideae</taxon>
        <taxon>Apeibeae</taxon>
        <taxon>Corchorus</taxon>
    </lineage>
</organism>
<protein>
    <recommendedName>
        <fullName evidence="5">Gnk2-homologous domain-containing protein</fullName>
    </recommendedName>
</protein>
<reference evidence="7" key="1">
    <citation type="submission" date="2013-09" db="EMBL/GenBank/DDBJ databases">
        <title>Corchorus olitorius genome sequencing.</title>
        <authorList>
            <person name="Alam M."/>
            <person name="Haque M.S."/>
            <person name="Islam M.S."/>
            <person name="Emdad E.M."/>
            <person name="Islam M.M."/>
            <person name="Ahmed B."/>
            <person name="Halim A."/>
            <person name="Hossen Q.M.M."/>
            <person name="Hossain M.Z."/>
            <person name="Ahmed R."/>
            <person name="Khan M.M."/>
            <person name="Islam R."/>
            <person name="Rashid M.M."/>
            <person name="Khan S.A."/>
            <person name="Rahman M.S."/>
            <person name="Alam M."/>
            <person name="Yahiya A.S."/>
            <person name="Khan M.S."/>
            <person name="Azam M.S."/>
            <person name="Haque T."/>
            <person name="Lashkar M.Z.H."/>
            <person name="Akhand A.I."/>
            <person name="Morshed G."/>
            <person name="Roy S."/>
            <person name="Uddin K.S."/>
            <person name="Rabeya T."/>
            <person name="Hossain A.S."/>
            <person name="Chowdhury A."/>
            <person name="Snigdha A.R."/>
            <person name="Mortoza M.S."/>
            <person name="Matin S.A."/>
            <person name="Hoque S.M.E."/>
            <person name="Islam M.K."/>
            <person name="Roy D.K."/>
            <person name="Haider R."/>
            <person name="Moosa M.M."/>
            <person name="Elias S.M."/>
            <person name="Hasan A.M."/>
            <person name="Jahan S."/>
            <person name="Shafiuddin M."/>
            <person name="Mahmood N."/>
            <person name="Shommy N.S."/>
        </authorList>
    </citation>
    <scope>NUCLEOTIDE SEQUENCE [LARGE SCALE GENOMIC DNA]</scope>
    <source>
        <strain evidence="7">cv. O-4</strain>
    </source>
</reference>
<feature type="transmembrane region" description="Helical" evidence="3">
    <location>
        <begin position="274"/>
        <end position="296"/>
    </location>
</feature>